<dbReference type="EMBL" id="FMUE01000010">
    <property type="protein sequence ID" value="SCX31850.1"/>
    <property type="molecule type" value="Genomic_DNA"/>
</dbReference>
<keyword evidence="3 6" id="KW-0347">Helicase</keyword>
<dbReference type="PANTHER" id="PTHR11070:SF2">
    <property type="entry name" value="ATP-DEPENDENT DNA HELICASE SRS2"/>
    <property type="match status" value="1"/>
</dbReference>
<evidence type="ECO:0000256" key="6">
    <source>
        <dbReference type="PROSITE-ProRule" id="PRU00560"/>
    </source>
</evidence>
<dbReference type="Gene3D" id="3.40.50.300">
    <property type="entry name" value="P-loop containing nucleotide triphosphate hydrolases"/>
    <property type="match status" value="2"/>
</dbReference>
<evidence type="ECO:0000313" key="9">
    <source>
        <dbReference type="Proteomes" id="UP000187891"/>
    </source>
</evidence>
<dbReference type="GO" id="GO:0000725">
    <property type="term" value="P:recombinational repair"/>
    <property type="evidence" value="ECO:0007669"/>
    <property type="project" value="TreeGrafter"/>
</dbReference>
<dbReference type="GO" id="GO:0016787">
    <property type="term" value="F:hydrolase activity"/>
    <property type="evidence" value="ECO:0007669"/>
    <property type="project" value="UniProtKB-UniRule"/>
</dbReference>
<dbReference type="GO" id="GO:0003677">
    <property type="term" value="F:DNA binding"/>
    <property type="evidence" value="ECO:0007669"/>
    <property type="project" value="InterPro"/>
</dbReference>
<keyword evidence="1 6" id="KW-0547">Nucleotide-binding</keyword>
<evidence type="ECO:0000259" key="7">
    <source>
        <dbReference type="PROSITE" id="PS51198"/>
    </source>
</evidence>
<dbReference type="STRING" id="1907666.DSM25559_3816"/>
<gene>
    <name evidence="8" type="ORF">DSM25559_3816</name>
</gene>
<evidence type="ECO:0000256" key="2">
    <source>
        <dbReference type="ARBA" id="ARBA00022801"/>
    </source>
</evidence>
<dbReference type="Pfam" id="PF00580">
    <property type="entry name" value="UvrD-helicase"/>
    <property type="match status" value="1"/>
</dbReference>
<accession>A0A1R3TXZ1</accession>
<organism evidence="8 9">
    <name type="scientific">Agrobacterium rosae</name>
    <dbReference type="NCBI Taxonomy" id="1972867"/>
    <lineage>
        <taxon>Bacteria</taxon>
        <taxon>Pseudomonadati</taxon>
        <taxon>Pseudomonadota</taxon>
        <taxon>Alphaproteobacteria</taxon>
        <taxon>Hyphomicrobiales</taxon>
        <taxon>Rhizobiaceae</taxon>
        <taxon>Rhizobium/Agrobacterium group</taxon>
        <taxon>Agrobacterium</taxon>
    </lineage>
</organism>
<dbReference type="InterPro" id="IPR000212">
    <property type="entry name" value="DNA_helicase_UvrD/REP"/>
</dbReference>
<dbReference type="PANTHER" id="PTHR11070">
    <property type="entry name" value="UVRD / RECB / PCRA DNA HELICASE FAMILY MEMBER"/>
    <property type="match status" value="1"/>
</dbReference>
<proteinExistence type="predicted"/>
<keyword evidence="2 6" id="KW-0378">Hydrolase</keyword>
<evidence type="ECO:0000256" key="3">
    <source>
        <dbReference type="ARBA" id="ARBA00022806"/>
    </source>
</evidence>
<dbReference type="InterPro" id="IPR027417">
    <property type="entry name" value="P-loop_NTPase"/>
</dbReference>
<evidence type="ECO:0000256" key="1">
    <source>
        <dbReference type="ARBA" id="ARBA00022741"/>
    </source>
</evidence>
<dbReference type="PROSITE" id="PS51198">
    <property type="entry name" value="UVRD_HELICASE_ATP_BIND"/>
    <property type="match status" value="1"/>
</dbReference>
<sequence length="636" mass="70457">MSAADDKFDAEADEIILGCLNLEKPKSFFLYAGAGSGKTRSLVEVIRTVCRDQGRRLSLSGQKIGVITYTNAACDEIKQRLEFDPRVEVSTIHAFAWSLIAGYDADIRAWLSTRLLEDIAELEAAQAKGRAASKAASDRARSIESKQRRRANLPEITRFVYSPTGDNRTRDSLNHAEVIAMTSDLLGAKPGLRRLLVTRFPILLIDESQDTNRRLMDALLDVEEGYRDAFSLGLFGDMMQRIYADGKDRLAETIPDVWAKPRKRMNHRCPTRVITLINKIRHDEDGEEQQPRSDAAQGTVRLFVVSQAILDKTAAEVAIAARMAEITGDPEWAHGTAAIKTLALEHLMSARRFGFEQFFEALYAVERIRTSFLQGTGAGIGLFSREILPLLTALRAGDRFAAAAVIRRSSPLLERKALEAAGEKQAEILGEARAACDGLLELVSAEAKPSSRAILRYVAETRLFTIPDVLVPFCTADVIAPDGDGDALAGDAADGEDEVDVKSELGGWRLALEAPFDEIEKYDRYVRGVSQFDTHQGVKGLEFPRVMVVVSDEEARGFMFAYDKLFATKAKSKTDIENEAAGKETTIDRTRRLFYVTCSRAEQSLAVVYYAADPTLARDAMIRQEWFEPGEIELIA</sequence>
<feature type="domain" description="UvrD-like helicase ATP-binding" evidence="7">
    <location>
        <begin position="11"/>
        <end position="283"/>
    </location>
</feature>
<protein>
    <recommendedName>
        <fullName evidence="5">DNA 3'-5' helicase II</fullName>
    </recommendedName>
</protein>
<dbReference type="GO" id="GO:0043138">
    <property type="term" value="F:3'-5' DNA helicase activity"/>
    <property type="evidence" value="ECO:0007669"/>
    <property type="project" value="TreeGrafter"/>
</dbReference>
<dbReference type="SUPFAM" id="SSF52540">
    <property type="entry name" value="P-loop containing nucleoside triphosphate hydrolases"/>
    <property type="match status" value="1"/>
</dbReference>
<dbReference type="AlphaFoldDB" id="A0A1R3TXZ1"/>
<evidence type="ECO:0000256" key="4">
    <source>
        <dbReference type="ARBA" id="ARBA00022840"/>
    </source>
</evidence>
<dbReference type="GO" id="GO:0005524">
    <property type="term" value="F:ATP binding"/>
    <property type="evidence" value="ECO:0007669"/>
    <property type="project" value="UniProtKB-UniRule"/>
</dbReference>
<keyword evidence="4 6" id="KW-0067">ATP-binding</keyword>
<dbReference type="Proteomes" id="UP000187891">
    <property type="component" value="Unassembled WGS sequence"/>
</dbReference>
<name>A0A1R3TXZ1_9HYPH</name>
<feature type="binding site" evidence="6">
    <location>
        <begin position="32"/>
        <end position="39"/>
    </location>
    <ligand>
        <name>ATP</name>
        <dbReference type="ChEBI" id="CHEBI:30616"/>
    </ligand>
</feature>
<dbReference type="InterPro" id="IPR014016">
    <property type="entry name" value="UvrD-like_ATP-bd"/>
</dbReference>
<reference evidence="9" key="1">
    <citation type="submission" date="2016-10" db="EMBL/GenBank/DDBJ databases">
        <authorList>
            <person name="Wibberg D."/>
        </authorList>
    </citation>
    <scope>NUCLEOTIDE SEQUENCE [LARGE SCALE GENOMIC DNA]</scope>
</reference>
<evidence type="ECO:0000256" key="5">
    <source>
        <dbReference type="ARBA" id="ARBA00034923"/>
    </source>
</evidence>
<dbReference type="RefSeq" id="WP_077121978.1">
    <property type="nucleotide sequence ID" value="NZ_FMUE01000010.1"/>
</dbReference>
<evidence type="ECO:0000313" key="8">
    <source>
        <dbReference type="EMBL" id="SCX31850.1"/>
    </source>
</evidence>